<evidence type="ECO:0000259" key="8">
    <source>
        <dbReference type="PROSITE" id="PS51462"/>
    </source>
</evidence>
<dbReference type="Proteomes" id="UP000528457">
    <property type="component" value="Unassembled WGS sequence"/>
</dbReference>
<comment type="caution">
    <text evidence="9">The sequence shown here is derived from an EMBL/GenBank/DDBJ whole genome shotgun (WGS) entry which is preliminary data.</text>
</comment>
<dbReference type="PROSITE" id="PS51462">
    <property type="entry name" value="NUDIX"/>
    <property type="match status" value="1"/>
</dbReference>
<organism evidence="9 10">
    <name type="scientific">Pseudoteredinibacter isoporae</name>
    <dbReference type="NCBI Taxonomy" id="570281"/>
    <lineage>
        <taxon>Bacteria</taxon>
        <taxon>Pseudomonadati</taxon>
        <taxon>Pseudomonadota</taxon>
        <taxon>Gammaproteobacteria</taxon>
        <taxon>Cellvibrionales</taxon>
        <taxon>Cellvibrionaceae</taxon>
        <taxon>Pseudoteredinibacter</taxon>
    </lineage>
</organism>
<dbReference type="InterPro" id="IPR000086">
    <property type="entry name" value="NUDIX_hydrolase_dom"/>
</dbReference>
<dbReference type="Pfam" id="PF00293">
    <property type="entry name" value="NUDIX"/>
    <property type="match status" value="1"/>
</dbReference>
<keyword evidence="6" id="KW-0464">Manganese</keyword>
<dbReference type="FunCoup" id="A0A7X0MWW8">
    <property type="interactions" value="227"/>
</dbReference>
<evidence type="ECO:0000313" key="9">
    <source>
        <dbReference type="EMBL" id="MBB6522858.1"/>
    </source>
</evidence>
<reference evidence="9 10" key="1">
    <citation type="submission" date="2020-08" db="EMBL/GenBank/DDBJ databases">
        <title>Genomic Encyclopedia of Type Strains, Phase IV (KMG-IV): sequencing the most valuable type-strain genomes for metagenomic binning, comparative biology and taxonomic classification.</title>
        <authorList>
            <person name="Goeker M."/>
        </authorList>
    </citation>
    <scope>NUCLEOTIDE SEQUENCE [LARGE SCALE GENOMIC DNA]</scope>
    <source>
        <strain evidence="9 10">DSM 22368</strain>
    </source>
</reference>
<comment type="cofactor">
    <cofactor evidence="1">
        <name>Mn(2+)</name>
        <dbReference type="ChEBI" id="CHEBI:29035"/>
    </cofactor>
</comment>
<feature type="region of interest" description="Disordered" evidence="7">
    <location>
        <begin position="1"/>
        <end position="21"/>
    </location>
</feature>
<comment type="cofactor">
    <cofactor evidence="2">
        <name>Mg(2+)</name>
        <dbReference type="ChEBI" id="CHEBI:18420"/>
    </cofactor>
</comment>
<dbReference type="PANTHER" id="PTHR12992">
    <property type="entry name" value="NUDIX HYDROLASE"/>
    <property type="match status" value="1"/>
</dbReference>
<evidence type="ECO:0000256" key="2">
    <source>
        <dbReference type="ARBA" id="ARBA00001946"/>
    </source>
</evidence>
<name>A0A7X0MWW8_9GAMM</name>
<feature type="compositionally biased region" description="Polar residues" evidence="7">
    <location>
        <begin position="9"/>
        <end position="21"/>
    </location>
</feature>
<evidence type="ECO:0000313" key="10">
    <source>
        <dbReference type="Proteomes" id="UP000528457"/>
    </source>
</evidence>
<evidence type="ECO:0000256" key="1">
    <source>
        <dbReference type="ARBA" id="ARBA00001936"/>
    </source>
</evidence>
<dbReference type="InterPro" id="IPR045121">
    <property type="entry name" value="CoAse"/>
</dbReference>
<dbReference type="RefSeq" id="WP_166845081.1">
    <property type="nucleotide sequence ID" value="NZ_JAAONY010000002.1"/>
</dbReference>
<evidence type="ECO:0000256" key="7">
    <source>
        <dbReference type="SAM" id="MobiDB-lite"/>
    </source>
</evidence>
<dbReference type="CDD" id="cd03426">
    <property type="entry name" value="NUDIX_CoAse_Nudt7"/>
    <property type="match status" value="1"/>
</dbReference>
<dbReference type="InterPro" id="IPR015797">
    <property type="entry name" value="NUDIX_hydrolase-like_dom_sf"/>
</dbReference>
<sequence>MLKRLRSGLEQSPISQETGTTNRQAAVLLALTDHPSEPEIVLTKRAEHLNSHSGQVAFPGGKWDETDKSLMETALRESHEEIGLPPEHVEVLASLPSAETRFGIHVTPFVGVVPKDLQLEPNFDELDAIFNVPVSYFLDDSNRSRTDIFEGSMGRFWAPVWHYEGFEIWGFTAGILANFLNQTLNAGLGEESQAPVKIFA</sequence>
<evidence type="ECO:0000256" key="5">
    <source>
        <dbReference type="ARBA" id="ARBA00022842"/>
    </source>
</evidence>
<feature type="domain" description="Nudix hydrolase" evidence="8">
    <location>
        <begin position="21"/>
        <end position="159"/>
    </location>
</feature>
<dbReference type="Gene3D" id="3.90.79.10">
    <property type="entry name" value="Nucleoside Triphosphate Pyrophosphohydrolase"/>
    <property type="match status" value="1"/>
</dbReference>
<dbReference type="EMBL" id="JACHHT010000002">
    <property type="protein sequence ID" value="MBB6522858.1"/>
    <property type="molecule type" value="Genomic_DNA"/>
</dbReference>
<keyword evidence="3" id="KW-0479">Metal-binding</keyword>
<keyword evidence="4" id="KW-0378">Hydrolase</keyword>
<dbReference type="SUPFAM" id="SSF55811">
    <property type="entry name" value="Nudix"/>
    <property type="match status" value="1"/>
</dbReference>
<evidence type="ECO:0000256" key="3">
    <source>
        <dbReference type="ARBA" id="ARBA00022723"/>
    </source>
</evidence>
<keyword evidence="10" id="KW-1185">Reference proteome</keyword>
<evidence type="ECO:0000256" key="6">
    <source>
        <dbReference type="ARBA" id="ARBA00023211"/>
    </source>
</evidence>
<proteinExistence type="predicted"/>
<accession>A0A7X0MWW8</accession>
<evidence type="ECO:0000256" key="4">
    <source>
        <dbReference type="ARBA" id="ARBA00022801"/>
    </source>
</evidence>
<dbReference type="GO" id="GO:0046872">
    <property type="term" value="F:metal ion binding"/>
    <property type="evidence" value="ECO:0007669"/>
    <property type="project" value="UniProtKB-KW"/>
</dbReference>
<dbReference type="PANTHER" id="PTHR12992:SF11">
    <property type="entry name" value="MITOCHONDRIAL COENZYME A DIPHOSPHATASE NUDT8"/>
    <property type="match status" value="1"/>
</dbReference>
<protein>
    <submittedName>
        <fullName evidence="9">8-oxo-dGTP pyrophosphatase MutT (NUDIX family)</fullName>
    </submittedName>
</protein>
<dbReference type="AlphaFoldDB" id="A0A7X0MWW8"/>
<keyword evidence="5" id="KW-0460">Magnesium</keyword>
<gene>
    <name evidence="9" type="ORF">HNR48_003143</name>
</gene>
<dbReference type="InParanoid" id="A0A7X0MWW8"/>
<dbReference type="NCBIfam" id="NF007980">
    <property type="entry name" value="PRK10707.1"/>
    <property type="match status" value="1"/>
</dbReference>
<dbReference type="GO" id="GO:0010945">
    <property type="term" value="F:coenzyme A diphosphatase activity"/>
    <property type="evidence" value="ECO:0007669"/>
    <property type="project" value="InterPro"/>
</dbReference>